<feature type="transmembrane region" description="Helical" evidence="9">
    <location>
        <begin position="618"/>
        <end position="640"/>
    </location>
</feature>
<keyword evidence="7" id="KW-0406">Ion transport</keyword>
<evidence type="ECO:0000313" key="12">
    <source>
        <dbReference type="Proteomes" id="UP000316095"/>
    </source>
</evidence>
<dbReference type="InterPro" id="IPR002178">
    <property type="entry name" value="PTS_EIIA_type-2_dom"/>
</dbReference>
<protein>
    <submittedName>
        <fullName evidence="11">PTS system fructose-specific EIIABC component</fullName>
    </submittedName>
</protein>
<keyword evidence="4" id="KW-1003">Cell membrane</keyword>
<comment type="caution">
    <text evidence="11">The sequence shown here is derived from an EMBL/GenBank/DDBJ whole genome shotgun (WGS) entry which is preliminary data.</text>
</comment>
<dbReference type="Pfam" id="PF00359">
    <property type="entry name" value="PTS_EIIA_2"/>
    <property type="match status" value="1"/>
</dbReference>
<dbReference type="PROSITE" id="PS51094">
    <property type="entry name" value="PTS_EIIA_TYPE_2"/>
    <property type="match status" value="1"/>
</dbReference>
<keyword evidence="6 9" id="KW-1133">Transmembrane helix</keyword>
<dbReference type="Gene3D" id="1.10.287.570">
    <property type="entry name" value="Helical hairpin bin"/>
    <property type="match status" value="1"/>
</dbReference>
<dbReference type="SUPFAM" id="SSF55804">
    <property type="entry name" value="Phoshotransferase/anion transport protein"/>
    <property type="match status" value="1"/>
</dbReference>
<dbReference type="PANTHER" id="PTHR11453">
    <property type="entry name" value="ANION EXCHANGE PROTEIN"/>
    <property type="match status" value="1"/>
</dbReference>
<organism evidence="11 12">
    <name type="scientific">Rubinisphaera italica</name>
    <dbReference type="NCBI Taxonomy" id="2527969"/>
    <lineage>
        <taxon>Bacteria</taxon>
        <taxon>Pseudomonadati</taxon>
        <taxon>Planctomycetota</taxon>
        <taxon>Planctomycetia</taxon>
        <taxon>Planctomycetales</taxon>
        <taxon>Planctomycetaceae</taxon>
        <taxon>Rubinisphaera</taxon>
    </lineage>
</organism>
<dbReference type="AlphaFoldDB" id="A0A5C5XLM4"/>
<evidence type="ECO:0000256" key="3">
    <source>
        <dbReference type="ARBA" id="ARBA00022448"/>
    </source>
</evidence>
<feature type="transmembrane region" description="Helical" evidence="9">
    <location>
        <begin position="453"/>
        <end position="473"/>
    </location>
</feature>
<evidence type="ECO:0000256" key="2">
    <source>
        <dbReference type="ARBA" id="ARBA00010993"/>
    </source>
</evidence>
<dbReference type="RefSeq" id="WP_146505113.1">
    <property type="nucleotide sequence ID" value="NZ_SJPG01000001.1"/>
</dbReference>
<dbReference type="PRINTS" id="PR01231">
    <property type="entry name" value="HCO3TRNSPORT"/>
</dbReference>
<evidence type="ECO:0000256" key="5">
    <source>
        <dbReference type="ARBA" id="ARBA00022692"/>
    </source>
</evidence>
<dbReference type="GO" id="GO:0006820">
    <property type="term" value="P:monoatomic anion transport"/>
    <property type="evidence" value="ECO:0007669"/>
    <property type="project" value="InterPro"/>
</dbReference>
<dbReference type="CDD" id="cd00211">
    <property type="entry name" value="PTS_IIA_fru"/>
    <property type="match status" value="1"/>
</dbReference>
<feature type="transmembrane region" description="Helical" evidence="9">
    <location>
        <begin position="322"/>
        <end position="343"/>
    </location>
</feature>
<evidence type="ECO:0000256" key="8">
    <source>
        <dbReference type="ARBA" id="ARBA00023136"/>
    </source>
</evidence>
<keyword evidence="3" id="KW-0813">Transport</keyword>
<feature type="transmembrane region" description="Helical" evidence="9">
    <location>
        <begin position="258"/>
        <end position="277"/>
    </location>
</feature>
<feature type="transmembrane region" description="Helical" evidence="9">
    <location>
        <begin position="358"/>
        <end position="378"/>
    </location>
</feature>
<evidence type="ECO:0000256" key="1">
    <source>
        <dbReference type="ARBA" id="ARBA00004651"/>
    </source>
</evidence>
<accession>A0A5C5XLM4</accession>
<gene>
    <name evidence="11" type="primary">fruA_3</name>
    <name evidence="11" type="ORF">Pan54_41040</name>
</gene>
<dbReference type="EMBL" id="SJPG01000001">
    <property type="protein sequence ID" value="TWT63351.1"/>
    <property type="molecule type" value="Genomic_DNA"/>
</dbReference>
<dbReference type="Proteomes" id="UP000316095">
    <property type="component" value="Unassembled WGS sequence"/>
</dbReference>
<dbReference type="PROSITE" id="PS00372">
    <property type="entry name" value="PTS_EIIA_TYPE_2_HIS"/>
    <property type="match status" value="1"/>
</dbReference>
<evidence type="ECO:0000259" key="10">
    <source>
        <dbReference type="PROSITE" id="PS51094"/>
    </source>
</evidence>
<feature type="transmembrane region" description="Helical" evidence="9">
    <location>
        <begin position="234"/>
        <end position="253"/>
    </location>
</feature>
<dbReference type="Pfam" id="PF00955">
    <property type="entry name" value="HCO3_cotransp"/>
    <property type="match status" value="2"/>
</dbReference>
<reference evidence="11 12" key="1">
    <citation type="submission" date="2019-02" db="EMBL/GenBank/DDBJ databases">
        <title>Deep-cultivation of Planctomycetes and their phenomic and genomic characterization uncovers novel biology.</title>
        <authorList>
            <person name="Wiegand S."/>
            <person name="Jogler M."/>
            <person name="Boedeker C."/>
            <person name="Pinto D."/>
            <person name="Vollmers J."/>
            <person name="Rivas-Marin E."/>
            <person name="Kohn T."/>
            <person name="Peeters S.H."/>
            <person name="Heuer A."/>
            <person name="Rast P."/>
            <person name="Oberbeckmann S."/>
            <person name="Bunk B."/>
            <person name="Jeske O."/>
            <person name="Meyerdierks A."/>
            <person name="Storesund J.E."/>
            <person name="Kallscheuer N."/>
            <person name="Luecker S."/>
            <person name="Lage O.M."/>
            <person name="Pohl T."/>
            <person name="Merkel B.J."/>
            <person name="Hornburger P."/>
            <person name="Mueller R.-W."/>
            <person name="Bruemmer F."/>
            <person name="Labrenz M."/>
            <person name="Spormann A.M."/>
            <person name="Op Den Camp H."/>
            <person name="Overmann J."/>
            <person name="Amann R."/>
            <person name="Jetten M.S.M."/>
            <person name="Mascher T."/>
            <person name="Medema M.H."/>
            <person name="Devos D.P."/>
            <person name="Kaster A.-K."/>
            <person name="Ovreas L."/>
            <person name="Rohde M."/>
            <person name="Galperin M.Y."/>
            <person name="Jogler C."/>
        </authorList>
    </citation>
    <scope>NUCLEOTIDE SEQUENCE [LARGE SCALE GENOMIC DNA]</scope>
    <source>
        <strain evidence="11 12">Pan54</strain>
    </source>
</reference>
<evidence type="ECO:0000256" key="7">
    <source>
        <dbReference type="ARBA" id="ARBA00023065"/>
    </source>
</evidence>
<feature type="transmembrane region" description="Helical" evidence="9">
    <location>
        <begin position="390"/>
        <end position="410"/>
    </location>
</feature>
<dbReference type="InterPro" id="IPR011531">
    <property type="entry name" value="HCO3_transpt-like_TM_dom"/>
</dbReference>
<dbReference type="InterPro" id="IPR003020">
    <property type="entry name" value="HCO3_transpt_euk"/>
</dbReference>
<dbReference type="OrthoDB" id="233552at2"/>
<feature type="transmembrane region" description="Helical" evidence="9">
    <location>
        <begin position="577"/>
        <end position="596"/>
    </location>
</feature>
<evidence type="ECO:0000313" key="11">
    <source>
        <dbReference type="EMBL" id="TWT63351.1"/>
    </source>
</evidence>
<dbReference type="GO" id="GO:0005886">
    <property type="term" value="C:plasma membrane"/>
    <property type="evidence" value="ECO:0007669"/>
    <property type="project" value="UniProtKB-SubCell"/>
</dbReference>
<evidence type="ECO:0000256" key="6">
    <source>
        <dbReference type="ARBA" id="ARBA00022989"/>
    </source>
</evidence>
<feature type="transmembrane region" description="Helical" evidence="9">
    <location>
        <begin position="494"/>
        <end position="514"/>
    </location>
</feature>
<sequence length="692" mass="77388">MQFLANALNDDAFLLDMEAESLNEVFELSLDHLISRDLIAKEHRDVIHQALLTREKAVSTAIGQAVAIPHAYVPEIEQPRVFFVRLKRPLNLGAPDGVPTRFFFILLGPTGFAAEHLDTLTSIARLMSDEEFRYDLLQSRSRKNVLDALERFHLRNTPIIPDAVKKAEEVLKFSGKPFGGVWNDFKRRWPHYRDDWTRGWSSKSAAATVFLFFACLAPAVTFGGIMGAITNQQIGVVEMLIATAAGGMIYAIFSGQPLILLGGVGPMLVFTGILYQMCVDLSIPFLPMYQWIGFWTALILLILCSSDASVLMRYFTRFSDDVFSVLMSLIFIYEAVKALAMIFQESFADSSVNHDKAFLSLILAVGTAMIAFNLSRFRRSRYLMPWMREFLSDFGPTIAIAATACIGFAFRGEIPLDQLAVPAAIQPTMVNPETGDPRSWIIDGSTLPFNLKMLAILPAILAAVLIFLVQNVTGRLINGPDLKLKKGAAYHLDLLVLAVLVLICSLFGLPWLVAATVRSLAHVRGLATVEEQISSSGEKKERFIHVEENRLTAFAIHALIGLSLLALNILAYTPMAVLFGLFLYMGVVSLLGNQFIERLSLWLMDSSLYPRTHYIRRVPIRLIHVFTLVQLLCLIVLCLINLSPYKWMRLTFPIFIAFLVPVRSLLDLIFPPEELAVLDATTDPDEEKSHWT</sequence>
<keyword evidence="8 9" id="KW-0472">Membrane</keyword>
<comment type="similarity">
    <text evidence="2">Belongs to the anion exchanger (TC 2.A.31) family.</text>
</comment>
<comment type="subcellular location">
    <subcellularLocation>
        <location evidence="1">Cell membrane</location>
        <topology evidence="1">Multi-pass membrane protein</topology>
    </subcellularLocation>
</comment>
<feature type="transmembrane region" description="Helical" evidence="9">
    <location>
        <begin position="551"/>
        <end position="570"/>
    </location>
</feature>
<feature type="transmembrane region" description="Helical" evidence="9">
    <location>
        <begin position="289"/>
        <end position="310"/>
    </location>
</feature>
<feature type="transmembrane region" description="Helical" evidence="9">
    <location>
        <begin position="205"/>
        <end position="228"/>
    </location>
</feature>
<dbReference type="InterPro" id="IPR016152">
    <property type="entry name" value="PTrfase/Anion_transptr"/>
</dbReference>
<name>A0A5C5XLM4_9PLAN</name>
<dbReference type="Gene3D" id="3.40.930.10">
    <property type="entry name" value="Mannitol-specific EII, Chain A"/>
    <property type="match status" value="1"/>
</dbReference>
<dbReference type="PANTHER" id="PTHR11453:SF127">
    <property type="entry name" value="SOLUTE CARRIER FAMILY 4 MEMBER 11"/>
    <property type="match status" value="1"/>
</dbReference>
<feature type="domain" description="PTS EIIA type-2" evidence="10">
    <location>
        <begin position="6"/>
        <end position="152"/>
    </location>
</feature>
<keyword evidence="5 9" id="KW-0812">Transmembrane</keyword>
<evidence type="ECO:0000256" key="4">
    <source>
        <dbReference type="ARBA" id="ARBA00022475"/>
    </source>
</evidence>
<dbReference type="GO" id="GO:0005452">
    <property type="term" value="F:solute:inorganic anion antiporter activity"/>
    <property type="evidence" value="ECO:0007669"/>
    <property type="project" value="InterPro"/>
</dbReference>
<keyword evidence="12" id="KW-1185">Reference proteome</keyword>
<evidence type="ECO:0000256" key="9">
    <source>
        <dbReference type="SAM" id="Phobius"/>
    </source>
</evidence>
<proteinExistence type="inferred from homology"/>
<dbReference type="GO" id="GO:0050801">
    <property type="term" value="P:monoatomic ion homeostasis"/>
    <property type="evidence" value="ECO:0007669"/>
    <property type="project" value="TreeGrafter"/>
</dbReference>